<dbReference type="EMBL" id="KB870810">
    <property type="protein sequence ID" value="EOA22315.1"/>
    <property type="molecule type" value="Genomic_DNA"/>
</dbReference>
<dbReference type="GO" id="GO:0016787">
    <property type="term" value="F:hydrolase activity"/>
    <property type="evidence" value="ECO:0007669"/>
    <property type="project" value="UniProtKB-KW"/>
</dbReference>
<dbReference type="AlphaFoldDB" id="R0HBB4"/>
<sequence>DRIGEYEFKSKSHQNEFSPDGVCKAPIYALYVKEELDSWPEQELRTRTWLEIPEALENCRHAWMKCALEEGFFCKWHQDKDIN</sequence>
<dbReference type="GO" id="GO:0046872">
    <property type="term" value="F:metal ion binding"/>
    <property type="evidence" value="ECO:0007669"/>
    <property type="project" value="UniProtKB-KW"/>
</dbReference>
<dbReference type="Gene3D" id="3.90.79.10">
    <property type="entry name" value="Nucleoside Triphosphate Pyrophosphohydrolase"/>
    <property type="match status" value="1"/>
</dbReference>
<feature type="non-terminal residue" evidence="3">
    <location>
        <position position="1"/>
    </location>
</feature>
<proteinExistence type="predicted"/>
<reference evidence="4" key="1">
    <citation type="journal article" date="2013" name="Nat. Genet.">
        <title>The Capsella rubella genome and the genomic consequences of rapid mating system evolution.</title>
        <authorList>
            <person name="Slotte T."/>
            <person name="Hazzouri K.M."/>
            <person name="Agren J.A."/>
            <person name="Koenig D."/>
            <person name="Maumus F."/>
            <person name="Guo Y.L."/>
            <person name="Steige K."/>
            <person name="Platts A.E."/>
            <person name="Escobar J.S."/>
            <person name="Newman L.K."/>
            <person name="Wang W."/>
            <person name="Mandakova T."/>
            <person name="Vello E."/>
            <person name="Smith L.M."/>
            <person name="Henz S.R."/>
            <person name="Steffen J."/>
            <person name="Takuno S."/>
            <person name="Brandvain Y."/>
            <person name="Coop G."/>
            <person name="Andolfatto P."/>
            <person name="Hu T.T."/>
            <person name="Blanchette M."/>
            <person name="Clark R.M."/>
            <person name="Quesneville H."/>
            <person name="Nordborg M."/>
            <person name="Gaut B.S."/>
            <person name="Lysak M.A."/>
            <person name="Jenkins J."/>
            <person name="Grimwood J."/>
            <person name="Chapman J."/>
            <person name="Prochnik S."/>
            <person name="Shu S."/>
            <person name="Rokhsar D."/>
            <person name="Schmutz J."/>
            <person name="Weigel D."/>
            <person name="Wright S.I."/>
        </authorList>
    </citation>
    <scope>NUCLEOTIDE SEQUENCE [LARGE SCALE GENOMIC DNA]</scope>
    <source>
        <strain evidence="4">cv. Monte Gargano</strain>
    </source>
</reference>
<dbReference type="GO" id="GO:0005634">
    <property type="term" value="C:nucleus"/>
    <property type="evidence" value="ECO:0007669"/>
    <property type="project" value="TreeGrafter"/>
</dbReference>
<dbReference type="STRING" id="81985.R0HBB4"/>
<evidence type="ECO:0000313" key="3">
    <source>
        <dbReference type="EMBL" id="EOA22315.1"/>
    </source>
</evidence>
<dbReference type="PANTHER" id="PTHR12629">
    <property type="entry name" value="DIPHOSPHOINOSITOL POLYPHOSPHATE PHOSPHOHYDROLASE"/>
    <property type="match status" value="1"/>
</dbReference>
<evidence type="ECO:0000313" key="4">
    <source>
        <dbReference type="Proteomes" id="UP000029121"/>
    </source>
</evidence>
<evidence type="ECO:0000256" key="1">
    <source>
        <dbReference type="ARBA" id="ARBA00022723"/>
    </source>
</evidence>
<organism evidence="3 4">
    <name type="scientific">Capsella rubella</name>
    <dbReference type="NCBI Taxonomy" id="81985"/>
    <lineage>
        <taxon>Eukaryota</taxon>
        <taxon>Viridiplantae</taxon>
        <taxon>Streptophyta</taxon>
        <taxon>Embryophyta</taxon>
        <taxon>Tracheophyta</taxon>
        <taxon>Spermatophyta</taxon>
        <taxon>Magnoliopsida</taxon>
        <taxon>eudicotyledons</taxon>
        <taxon>Gunneridae</taxon>
        <taxon>Pentapetalae</taxon>
        <taxon>rosids</taxon>
        <taxon>malvids</taxon>
        <taxon>Brassicales</taxon>
        <taxon>Brassicaceae</taxon>
        <taxon>Camelineae</taxon>
        <taxon>Capsella</taxon>
    </lineage>
</organism>
<evidence type="ECO:0000256" key="2">
    <source>
        <dbReference type="ARBA" id="ARBA00022801"/>
    </source>
</evidence>
<accession>R0HBB4</accession>
<keyword evidence="1" id="KW-0479">Metal-binding</keyword>
<name>R0HBB4_9BRAS</name>
<evidence type="ECO:0008006" key="5">
    <source>
        <dbReference type="Google" id="ProtNLM"/>
    </source>
</evidence>
<dbReference type="eggNOG" id="KOG2839">
    <property type="taxonomic scope" value="Eukaryota"/>
</dbReference>
<protein>
    <recommendedName>
        <fullName evidence="5">Nudix hydrolase domain-containing protein</fullName>
    </recommendedName>
</protein>
<keyword evidence="2" id="KW-0378">Hydrolase</keyword>
<dbReference type="GO" id="GO:0005737">
    <property type="term" value="C:cytoplasm"/>
    <property type="evidence" value="ECO:0007669"/>
    <property type="project" value="TreeGrafter"/>
</dbReference>
<dbReference type="PANTHER" id="PTHR12629:SF57">
    <property type="entry name" value="NUDIX HYDROLASE DOMAIN-CONTAINING PROTEIN"/>
    <property type="match status" value="1"/>
</dbReference>
<dbReference type="Proteomes" id="UP000029121">
    <property type="component" value="Unassembled WGS sequence"/>
</dbReference>
<gene>
    <name evidence="3" type="ORF">CARUB_v10002916mg</name>
</gene>
<keyword evidence="4" id="KW-1185">Reference proteome</keyword>